<evidence type="ECO:0000256" key="8">
    <source>
        <dbReference type="ARBA" id="ARBA00022989"/>
    </source>
</evidence>
<dbReference type="PANTHER" id="PTHR33446">
    <property type="entry name" value="PROTEIN TONB-RELATED"/>
    <property type="match status" value="1"/>
</dbReference>
<dbReference type="NCBIfam" id="TIGR01352">
    <property type="entry name" value="tonB_Cterm"/>
    <property type="match status" value="1"/>
</dbReference>
<feature type="domain" description="TonB C-terminal" evidence="12">
    <location>
        <begin position="175"/>
        <end position="267"/>
    </location>
</feature>
<comment type="caution">
    <text evidence="13">The sequence shown here is derived from an EMBL/GenBank/DDBJ whole genome shotgun (WGS) entry which is preliminary data.</text>
</comment>
<dbReference type="InterPro" id="IPR051045">
    <property type="entry name" value="TonB-dependent_transducer"/>
</dbReference>
<keyword evidence="5" id="KW-0997">Cell inner membrane</keyword>
<dbReference type="InterPro" id="IPR037682">
    <property type="entry name" value="TonB_C"/>
</dbReference>
<feature type="compositionally biased region" description="Basic and acidic residues" evidence="10">
    <location>
        <begin position="127"/>
        <end position="140"/>
    </location>
</feature>
<comment type="subcellular location">
    <subcellularLocation>
        <location evidence="1">Cell inner membrane</location>
        <topology evidence="1">Single-pass membrane protein</topology>
        <orientation evidence="1">Periplasmic side</orientation>
    </subcellularLocation>
</comment>
<keyword evidence="3" id="KW-0813">Transport</keyword>
<dbReference type="InterPro" id="IPR006260">
    <property type="entry name" value="TonB/TolA_C"/>
</dbReference>
<evidence type="ECO:0000256" key="5">
    <source>
        <dbReference type="ARBA" id="ARBA00022519"/>
    </source>
</evidence>
<name>A0ABU7U0K3_9PROT</name>
<evidence type="ECO:0000256" key="3">
    <source>
        <dbReference type="ARBA" id="ARBA00022448"/>
    </source>
</evidence>
<evidence type="ECO:0000256" key="4">
    <source>
        <dbReference type="ARBA" id="ARBA00022475"/>
    </source>
</evidence>
<evidence type="ECO:0000256" key="2">
    <source>
        <dbReference type="ARBA" id="ARBA00006555"/>
    </source>
</evidence>
<dbReference type="Pfam" id="PF03544">
    <property type="entry name" value="TonB_C"/>
    <property type="match status" value="1"/>
</dbReference>
<evidence type="ECO:0000313" key="13">
    <source>
        <dbReference type="EMBL" id="MEE8657983.1"/>
    </source>
</evidence>
<accession>A0ABU7U0K3</accession>
<evidence type="ECO:0000256" key="11">
    <source>
        <dbReference type="SAM" id="Phobius"/>
    </source>
</evidence>
<dbReference type="EMBL" id="JAWJZY010000001">
    <property type="protein sequence ID" value="MEE8657983.1"/>
    <property type="molecule type" value="Genomic_DNA"/>
</dbReference>
<evidence type="ECO:0000313" key="14">
    <source>
        <dbReference type="Proteomes" id="UP001312908"/>
    </source>
</evidence>
<gene>
    <name evidence="13" type="ORF">DOFOFD_03005</name>
</gene>
<keyword evidence="8 11" id="KW-1133">Transmembrane helix</keyword>
<keyword evidence="7" id="KW-0653">Protein transport</keyword>
<evidence type="ECO:0000256" key="6">
    <source>
        <dbReference type="ARBA" id="ARBA00022692"/>
    </source>
</evidence>
<evidence type="ECO:0000256" key="7">
    <source>
        <dbReference type="ARBA" id="ARBA00022927"/>
    </source>
</evidence>
<keyword evidence="6 11" id="KW-0812">Transmembrane</keyword>
<sequence length="267" mass="29341">MPRFDETCFSTWHMRHVANARRHGQRRWLSSLLMTGAAIALALLLSLIVVRELAETKGDASEAQQSIQISLIHAPAPPRLLDPGPLTQPNLAASTPISPPRIPAPETSLQTPPLAVPKFRKLRRNLHRDLVSKSTARERTPAPPAEKATAPPASENAMDHHDLKQAAASNGAQDNWMGRVYARLKAYRRYPNEAKSAGIEGKVGIWFSFDRSGHVVDSGLAKSSGNEALDEAAIALPKDAEPIPLPPDPDRLTYPYRLTIRIGYKLR</sequence>
<comment type="similarity">
    <text evidence="2">Belongs to the TonB family.</text>
</comment>
<proteinExistence type="inferred from homology"/>
<evidence type="ECO:0000256" key="1">
    <source>
        <dbReference type="ARBA" id="ARBA00004383"/>
    </source>
</evidence>
<dbReference type="Proteomes" id="UP001312908">
    <property type="component" value="Unassembled WGS sequence"/>
</dbReference>
<dbReference type="RefSeq" id="WP_394818940.1">
    <property type="nucleotide sequence ID" value="NZ_JAWJZY010000001.1"/>
</dbReference>
<evidence type="ECO:0000259" key="12">
    <source>
        <dbReference type="PROSITE" id="PS52015"/>
    </source>
</evidence>
<dbReference type="SUPFAM" id="SSF74653">
    <property type="entry name" value="TolA/TonB C-terminal domain"/>
    <property type="match status" value="1"/>
</dbReference>
<dbReference type="Gene3D" id="3.30.1150.10">
    <property type="match status" value="1"/>
</dbReference>
<keyword evidence="14" id="KW-1185">Reference proteome</keyword>
<feature type="region of interest" description="Disordered" evidence="10">
    <location>
        <begin position="127"/>
        <end position="156"/>
    </location>
</feature>
<evidence type="ECO:0000256" key="9">
    <source>
        <dbReference type="ARBA" id="ARBA00023136"/>
    </source>
</evidence>
<keyword evidence="9 11" id="KW-0472">Membrane</keyword>
<organism evidence="13 14">
    <name type="scientific">Sorlinia euscelidii</name>
    <dbReference type="NCBI Taxonomy" id="3081148"/>
    <lineage>
        <taxon>Bacteria</taxon>
        <taxon>Pseudomonadati</taxon>
        <taxon>Pseudomonadota</taxon>
        <taxon>Alphaproteobacteria</taxon>
        <taxon>Acetobacterales</taxon>
        <taxon>Acetobacteraceae</taxon>
        <taxon>Sorlinia</taxon>
    </lineage>
</organism>
<reference evidence="13 14" key="1">
    <citation type="submission" date="2023-10" db="EMBL/GenBank/DDBJ databases">
        <title>Sorlinia euscelidii gen. nov., sp. nov., an acetic acid bacteria isolated from the gut of Euscelidius variegatus emitter.</title>
        <authorList>
            <person name="Michoud G."/>
            <person name="Marasco R."/>
            <person name="Seferji K."/>
            <person name="Gonella E."/>
            <person name="Garuglieri E."/>
            <person name="Alma A."/>
            <person name="Mapelli F."/>
            <person name="Borin S."/>
            <person name="Daffonchio D."/>
            <person name="Crotti E."/>
        </authorList>
    </citation>
    <scope>NUCLEOTIDE SEQUENCE [LARGE SCALE GENOMIC DNA]</scope>
    <source>
        <strain evidence="13 14">EV16P</strain>
    </source>
</reference>
<evidence type="ECO:0000256" key="10">
    <source>
        <dbReference type="SAM" id="MobiDB-lite"/>
    </source>
</evidence>
<keyword evidence="4" id="KW-1003">Cell membrane</keyword>
<dbReference type="PROSITE" id="PS52015">
    <property type="entry name" value="TONB_CTD"/>
    <property type="match status" value="1"/>
</dbReference>
<protein>
    <recommendedName>
        <fullName evidence="12">TonB C-terminal domain-containing protein</fullName>
    </recommendedName>
</protein>
<feature type="transmembrane region" description="Helical" evidence="11">
    <location>
        <begin position="28"/>
        <end position="50"/>
    </location>
</feature>